<dbReference type="AlphaFoldDB" id="A0A2A5WVX8"/>
<dbReference type="EMBL" id="NTKD01000010">
    <property type="protein sequence ID" value="PDH40581.1"/>
    <property type="molecule type" value="Genomic_DNA"/>
</dbReference>
<name>A0A2A5WVX8_9GAMM</name>
<evidence type="ECO:0000313" key="1">
    <source>
        <dbReference type="EMBL" id="PDH40581.1"/>
    </source>
</evidence>
<sequence>MLVRTLTYNFGPRRFMQEIRLEDGGVKHIRRLEYGFRVERSRFRSPSCWIDERRWSKVCRPEWVPLFLHRSAGSFNNESEVEILCWHEPTSCRSSSTLSRESLSGNRSWNTKRIANCRLAITSCLFLKIG</sequence>
<proteinExistence type="predicted"/>
<dbReference type="InterPro" id="IPR021268">
    <property type="entry name" value="DUF2845"/>
</dbReference>
<gene>
    <name evidence="1" type="ORF">CNE99_03190</name>
</gene>
<organism evidence="1 2">
    <name type="scientific">OM182 bacterium MED-G24</name>
    <dbReference type="NCBI Taxonomy" id="1986255"/>
    <lineage>
        <taxon>Bacteria</taxon>
        <taxon>Pseudomonadati</taxon>
        <taxon>Pseudomonadota</taxon>
        <taxon>Gammaproteobacteria</taxon>
        <taxon>OMG group</taxon>
        <taxon>OM182 clade</taxon>
    </lineage>
</organism>
<protein>
    <submittedName>
        <fullName evidence="1">Uncharacterized protein</fullName>
    </submittedName>
</protein>
<evidence type="ECO:0000313" key="2">
    <source>
        <dbReference type="Proteomes" id="UP000219327"/>
    </source>
</evidence>
<dbReference type="Proteomes" id="UP000219327">
    <property type="component" value="Unassembled WGS sequence"/>
</dbReference>
<reference evidence="1 2" key="1">
    <citation type="submission" date="2017-08" db="EMBL/GenBank/DDBJ databases">
        <title>Fine stratification of microbial communities through a metagenomic profile of the photic zone.</title>
        <authorList>
            <person name="Haro-Moreno J.M."/>
            <person name="Lopez-Perez M."/>
            <person name="De La Torre J."/>
            <person name="Picazo A."/>
            <person name="Camacho A."/>
            <person name="Rodriguez-Valera F."/>
        </authorList>
    </citation>
    <scope>NUCLEOTIDE SEQUENCE [LARGE SCALE GENOMIC DNA]</scope>
    <source>
        <strain evidence="1">MED-G24</strain>
    </source>
</reference>
<comment type="caution">
    <text evidence="1">The sequence shown here is derived from an EMBL/GenBank/DDBJ whole genome shotgun (WGS) entry which is preliminary data.</text>
</comment>
<accession>A0A2A5WVX8</accession>
<dbReference type="Pfam" id="PF11006">
    <property type="entry name" value="DUF2845"/>
    <property type="match status" value="1"/>
</dbReference>